<evidence type="ECO:0000256" key="6">
    <source>
        <dbReference type="SAM" id="Phobius"/>
    </source>
</evidence>
<dbReference type="PANTHER" id="PTHR11062">
    <property type="entry name" value="EXOSTOSIN HEPARAN SULFATE GLYCOSYLTRANSFERASE -RELATED"/>
    <property type="match status" value="1"/>
</dbReference>
<sequence length="555" mass="64061">MEKDTEIRARFFSGDLIGLFSRLFNSHVVRTHTTRKEGEESEGGTALSITILQFGHLDRVQFACKCWLPEKHLCSWLGTKAVMADRSSPSWRIHCRNSLLCLFTVVSLLFIVSWFFLLQSAGRSRFVLLPSLKNHTVSDNSSVGCQNQYAFGGGAKWGDNEEILKVFMYDLPPEFHFGLLDWKPEGPSVWPDIRKHVPLYLGGLNLQHSIEYWLTLDLLFSEYSGASPSRVAVRVYDSSKSDVIFVPFFSSLSFNIYSRTRKQERHSHDKFMQDKLVKYLESHEEWKRSGGVDHIIMAHHPNSLLYARNQLWPATFILSDFGRYPPTIANAQKDVIAPYRHVIKSFVNDNSTFDSRPILLYFQGAIYRKDGGLIRQELFYLLRDEPDVHFTFGSIQHGGVSNATQGMHSSKYCLNIAGDTPSSNRLFDAIASHCVPVIISDQIELPFEDIIDYSEFCIFVRNSDALKEKFLINLIRGIGKEEWTRMWRKIQEVERFFEFRYPSMDDDAVQLIWKSILKKVPAIKLKLHRSKRYSRTLDASVQKEPSAFVVPHNFW</sequence>
<name>A0A9Q1JQW1_9CARY</name>
<evidence type="ECO:0000256" key="2">
    <source>
        <dbReference type="ARBA" id="ARBA00010271"/>
    </source>
</evidence>
<evidence type="ECO:0000259" key="7">
    <source>
        <dbReference type="Pfam" id="PF03016"/>
    </source>
</evidence>
<keyword evidence="3" id="KW-0328">Glycosyltransferase</keyword>
<organism evidence="8 9">
    <name type="scientific">Carnegiea gigantea</name>
    <dbReference type="NCBI Taxonomy" id="171969"/>
    <lineage>
        <taxon>Eukaryota</taxon>
        <taxon>Viridiplantae</taxon>
        <taxon>Streptophyta</taxon>
        <taxon>Embryophyta</taxon>
        <taxon>Tracheophyta</taxon>
        <taxon>Spermatophyta</taxon>
        <taxon>Magnoliopsida</taxon>
        <taxon>eudicotyledons</taxon>
        <taxon>Gunneridae</taxon>
        <taxon>Pentapetalae</taxon>
        <taxon>Caryophyllales</taxon>
        <taxon>Cactineae</taxon>
        <taxon>Cactaceae</taxon>
        <taxon>Cactoideae</taxon>
        <taxon>Echinocereeae</taxon>
        <taxon>Carnegiea</taxon>
    </lineage>
</organism>
<dbReference type="EMBL" id="JAKOGI010000896">
    <property type="protein sequence ID" value="KAJ8429416.1"/>
    <property type="molecule type" value="Genomic_DNA"/>
</dbReference>
<protein>
    <recommendedName>
        <fullName evidence="7">Exostosin GT47 domain-containing protein</fullName>
    </recommendedName>
</protein>
<evidence type="ECO:0000256" key="1">
    <source>
        <dbReference type="ARBA" id="ARBA00004323"/>
    </source>
</evidence>
<feature type="domain" description="Exostosin GT47" evidence="7">
    <location>
        <begin position="163"/>
        <end position="473"/>
    </location>
</feature>
<accession>A0A9Q1JQW1</accession>
<keyword evidence="6" id="KW-0812">Transmembrane</keyword>
<keyword evidence="3" id="KW-0808">Transferase</keyword>
<dbReference type="AlphaFoldDB" id="A0A9Q1JQW1"/>
<keyword evidence="6" id="KW-1133">Transmembrane helix</keyword>
<dbReference type="OrthoDB" id="1924787at2759"/>
<dbReference type="GO" id="GO:0000139">
    <property type="term" value="C:Golgi membrane"/>
    <property type="evidence" value="ECO:0007669"/>
    <property type="project" value="UniProtKB-SubCell"/>
</dbReference>
<dbReference type="Proteomes" id="UP001153076">
    <property type="component" value="Unassembled WGS sequence"/>
</dbReference>
<gene>
    <name evidence="8" type="ORF">Cgig2_027678</name>
</gene>
<dbReference type="InterPro" id="IPR040911">
    <property type="entry name" value="Exostosin_GT47"/>
</dbReference>
<keyword evidence="9" id="KW-1185">Reference proteome</keyword>
<feature type="transmembrane region" description="Helical" evidence="6">
    <location>
        <begin position="99"/>
        <end position="117"/>
    </location>
</feature>
<evidence type="ECO:0000256" key="4">
    <source>
        <dbReference type="ARBA" id="ARBA00022968"/>
    </source>
</evidence>
<keyword evidence="6" id="KW-0472">Membrane</keyword>
<dbReference type="GO" id="GO:0016757">
    <property type="term" value="F:glycosyltransferase activity"/>
    <property type="evidence" value="ECO:0007669"/>
    <property type="project" value="UniProtKB-KW"/>
</dbReference>
<keyword evidence="5" id="KW-0333">Golgi apparatus</keyword>
<comment type="caution">
    <text evidence="8">The sequence shown here is derived from an EMBL/GenBank/DDBJ whole genome shotgun (WGS) entry which is preliminary data.</text>
</comment>
<dbReference type="PANTHER" id="PTHR11062:SF99">
    <property type="entry name" value="EXOSTOSIN FAMILY PROTEIN"/>
    <property type="match status" value="1"/>
</dbReference>
<evidence type="ECO:0000313" key="9">
    <source>
        <dbReference type="Proteomes" id="UP001153076"/>
    </source>
</evidence>
<proteinExistence type="inferred from homology"/>
<comment type="similarity">
    <text evidence="2">Belongs to the glycosyltransferase 47 family.</text>
</comment>
<evidence type="ECO:0000256" key="3">
    <source>
        <dbReference type="ARBA" id="ARBA00022676"/>
    </source>
</evidence>
<dbReference type="Pfam" id="PF03016">
    <property type="entry name" value="Exostosin_GT47"/>
    <property type="match status" value="1"/>
</dbReference>
<reference evidence="8" key="1">
    <citation type="submission" date="2022-04" db="EMBL/GenBank/DDBJ databases">
        <title>Carnegiea gigantea Genome sequencing and assembly v2.</title>
        <authorList>
            <person name="Copetti D."/>
            <person name="Sanderson M.J."/>
            <person name="Burquez A."/>
            <person name="Wojciechowski M.F."/>
        </authorList>
    </citation>
    <scope>NUCLEOTIDE SEQUENCE</scope>
    <source>
        <strain evidence="8">SGP5-SGP5p</strain>
        <tissue evidence="8">Aerial part</tissue>
    </source>
</reference>
<evidence type="ECO:0000313" key="8">
    <source>
        <dbReference type="EMBL" id="KAJ8429416.1"/>
    </source>
</evidence>
<evidence type="ECO:0000256" key="5">
    <source>
        <dbReference type="ARBA" id="ARBA00023034"/>
    </source>
</evidence>
<dbReference type="InterPro" id="IPR004263">
    <property type="entry name" value="Exostosin"/>
</dbReference>
<comment type="subcellular location">
    <subcellularLocation>
        <location evidence="1">Golgi apparatus membrane</location>
        <topology evidence="1">Single-pass type II membrane protein</topology>
    </subcellularLocation>
</comment>
<keyword evidence="4" id="KW-0735">Signal-anchor</keyword>